<feature type="transmembrane region" description="Helical" evidence="6">
    <location>
        <begin position="95"/>
        <end position="115"/>
    </location>
</feature>
<dbReference type="PATRIC" id="fig|1245471.3.peg.720"/>
<keyword evidence="9" id="KW-1185">Reference proteome</keyword>
<dbReference type="InterPro" id="IPR036513">
    <property type="entry name" value="STAS_dom_sf"/>
</dbReference>
<dbReference type="InterPro" id="IPR002645">
    <property type="entry name" value="STAS_dom"/>
</dbReference>
<feature type="transmembrane region" description="Helical" evidence="6">
    <location>
        <begin position="70"/>
        <end position="88"/>
    </location>
</feature>
<feature type="transmembrane region" description="Helical" evidence="6">
    <location>
        <begin position="46"/>
        <end position="64"/>
    </location>
</feature>
<dbReference type="EMBL" id="AP013068">
    <property type="protein sequence ID" value="BAN46440.1"/>
    <property type="molecule type" value="Genomic_DNA"/>
</dbReference>
<feature type="transmembrane region" description="Helical" evidence="6">
    <location>
        <begin position="273"/>
        <end position="294"/>
    </location>
</feature>
<evidence type="ECO:0000256" key="3">
    <source>
        <dbReference type="ARBA" id="ARBA00022989"/>
    </source>
</evidence>
<evidence type="ECO:0000313" key="9">
    <source>
        <dbReference type="Proteomes" id="UP000015503"/>
    </source>
</evidence>
<dbReference type="KEGG" id="pre:PCA10_07080"/>
<dbReference type="InterPro" id="IPR001902">
    <property type="entry name" value="SLC26A/SulP_fam"/>
</dbReference>
<dbReference type="AlphaFoldDB" id="S6AFC7"/>
<dbReference type="SUPFAM" id="SSF52091">
    <property type="entry name" value="SpoIIaa-like"/>
    <property type="match status" value="1"/>
</dbReference>
<evidence type="ECO:0000256" key="4">
    <source>
        <dbReference type="ARBA" id="ARBA00023136"/>
    </source>
</evidence>
<proteinExistence type="predicted"/>
<dbReference type="OrthoDB" id="9769739at2"/>
<feature type="transmembrane region" description="Helical" evidence="6">
    <location>
        <begin position="375"/>
        <end position="391"/>
    </location>
</feature>
<sequence>MNDSQPTQPNEPGRLPQSSAPTGWRRWLPGLQVLRTYQAGWLPKDLLAGLVLTTMLVPVGIAYAEASGVPGIYGLYATIVPLLAYALFGPSRILVLGPDSALAAIILAVVLPLSGGDPLRAIALASGMALVSGLVCVGAGLLKLGFITELLSKPIRYGYMNGIAFTVLVSQTPKLFGISLDGSGPLREIFLLGRALQGGQANWVAFAVGAGTLALILLLKRFERVPGILIAVVAATLLVGGLDLATSHGLKVLGPMPQGLPGFAVPWLRPEDLVSVLIGGFAVALVSFADTSVLSRTFAARLRTPVDPNQEMVGLGVANLATGFFQGFPISSSSSRTPVAEAAGSQTQLTGVFGAIAVSLLLLLAPNLLQNLPNSALAAVVIAAAIGLFEFKDLARIYRIQRWEFWLSITCFVGVAVLGAVPGIGLAVVIAVIEFLWDGWRPHYAVLGRVDGIRGFHDISRYPGARLVPGLVLFRWDAPLFFANAELFQKCVLEAIARSPTDVRRLVITAEPVTSVDVTSADMLVELEQTLRAAGVELRFAEVKDPVKEKLQRLEVLDHIGHDVFQPTVGAAVDAYLEEHNVDWTP</sequence>
<dbReference type="GO" id="GO:0016020">
    <property type="term" value="C:membrane"/>
    <property type="evidence" value="ECO:0007669"/>
    <property type="project" value="UniProtKB-SubCell"/>
</dbReference>
<keyword evidence="2 6" id="KW-0812">Transmembrane</keyword>
<feature type="transmembrane region" description="Helical" evidence="6">
    <location>
        <begin position="200"/>
        <end position="219"/>
    </location>
</feature>
<dbReference type="PROSITE" id="PS50801">
    <property type="entry name" value="STAS"/>
    <property type="match status" value="1"/>
</dbReference>
<dbReference type="HOGENOM" id="CLU_003182_13_0_6"/>
<dbReference type="PANTHER" id="PTHR11814">
    <property type="entry name" value="SULFATE TRANSPORTER"/>
    <property type="match status" value="1"/>
</dbReference>
<feature type="transmembrane region" description="Helical" evidence="6">
    <location>
        <begin position="158"/>
        <end position="180"/>
    </location>
</feature>
<dbReference type="Pfam" id="PF01740">
    <property type="entry name" value="STAS"/>
    <property type="match status" value="1"/>
</dbReference>
<evidence type="ECO:0000256" key="5">
    <source>
        <dbReference type="SAM" id="MobiDB-lite"/>
    </source>
</evidence>
<keyword evidence="3 6" id="KW-1133">Transmembrane helix</keyword>
<gene>
    <name evidence="8" type="ORF">PCA10_07080</name>
</gene>
<dbReference type="eggNOG" id="COG0659">
    <property type="taxonomic scope" value="Bacteria"/>
</dbReference>
<feature type="transmembrane region" description="Helical" evidence="6">
    <location>
        <begin position="403"/>
        <end position="433"/>
    </location>
</feature>
<feature type="domain" description="STAS" evidence="7">
    <location>
        <begin position="461"/>
        <end position="576"/>
    </location>
</feature>
<dbReference type="Pfam" id="PF00916">
    <property type="entry name" value="Sulfate_transp"/>
    <property type="match status" value="1"/>
</dbReference>
<reference evidence="8 9" key="1">
    <citation type="journal article" date="2013" name="Genome Announc.">
        <title>Complete Genome Sequence of the Carbazole Degrader Pseudomonas resinovorans Strain CA10 (NBRC 106553).</title>
        <authorList>
            <person name="Shintani M."/>
            <person name="Hosoyama A."/>
            <person name="Ohji S."/>
            <person name="Tsuchikane K."/>
            <person name="Takarada H."/>
            <person name="Yamazoe A."/>
            <person name="Fujita N."/>
            <person name="Nojiri H."/>
        </authorList>
    </citation>
    <scope>NUCLEOTIDE SEQUENCE [LARGE SCALE GENOMIC DNA]</scope>
    <source>
        <strain evidence="8 9">NBRC 106553</strain>
    </source>
</reference>
<feature type="transmembrane region" description="Helical" evidence="6">
    <location>
        <begin position="121"/>
        <end position="146"/>
    </location>
</feature>
<evidence type="ECO:0000313" key="8">
    <source>
        <dbReference type="EMBL" id="BAN46440.1"/>
    </source>
</evidence>
<dbReference type="CDD" id="cd07042">
    <property type="entry name" value="STAS_SulP_like_sulfate_transporter"/>
    <property type="match status" value="1"/>
</dbReference>
<organism evidence="8 9">
    <name type="scientific">Metapseudomonas resinovorans NBRC 106553</name>
    <dbReference type="NCBI Taxonomy" id="1245471"/>
    <lineage>
        <taxon>Bacteria</taxon>
        <taxon>Pseudomonadati</taxon>
        <taxon>Pseudomonadota</taxon>
        <taxon>Gammaproteobacteria</taxon>
        <taxon>Pseudomonadales</taxon>
        <taxon>Pseudomonadaceae</taxon>
        <taxon>Metapseudomonas</taxon>
    </lineage>
</organism>
<dbReference type="STRING" id="1245471.PCA10_07080"/>
<feature type="transmembrane region" description="Helical" evidence="6">
    <location>
        <begin position="228"/>
        <end position="253"/>
    </location>
</feature>
<accession>S6AFC7</accession>
<evidence type="ECO:0000259" key="7">
    <source>
        <dbReference type="PROSITE" id="PS50801"/>
    </source>
</evidence>
<dbReference type="GO" id="GO:0055085">
    <property type="term" value="P:transmembrane transport"/>
    <property type="evidence" value="ECO:0007669"/>
    <property type="project" value="InterPro"/>
</dbReference>
<feature type="region of interest" description="Disordered" evidence="5">
    <location>
        <begin position="1"/>
        <end position="22"/>
    </location>
</feature>
<evidence type="ECO:0000256" key="1">
    <source>
        <dbReference type="ARBA" id="ARBA00004141"/>
    </source>
</evidence>
<keyword evidence="4 6" id="KW-0472">Membrane</keyword>
<protein>
    <submittedName>
        <fullName evidence="8">Putative sulfate transporter</fullName>
    </submittedName>
</protein>
<feature type="transmembrane region" description="Helical" evidence="6">
    <location>
        <begin position="349"/>
        <end position="369"/>
    </location>
</feature>
<dbReference type="Proteomes" id="UP000015503">
    <property type="component" value="Chromosome"/>
</dbReference>
<dbReference type="NCBIfam" id="TIGR00815">
    <property type="entry name" value="sulP"/>
    <property type="match status" value="1"/>
</dbReference>
<dbReference type="InterPro" id="IPR011547">
    <property type="entry name" value="SLC26A/SulP_dom"/>
</dbReference>
<dbReference type="RefSeq" id="WP_016490642.1">
    <property type="nucleotide sequence ID" value="NC_021499.1"/>
</dbReference>
<comment type="subcellular location">
    <subcellularLocation>
        <location evidence="1">Membrane</location>
        <topology evidence="1">Multi-pass membrane protein</topology>
    </subcellularLocation>
</comment>
<evidence type="ECO:0000256" key="6">
    <source>
        <dbReference type="SAM" id="Phobius"/>
    </source>
</evidence>
<dbReference type="Gene3D" id="3.30.750.24">
    <property type="entry name" value="STAS domain"/>
    <property type="match status" value="1"/>
</dbReference>
<name>S6AFC7_METRE</name>
<evidence type="ECO:0000256" key="2">
    <source>
        <dbReference type="ARBA" id="ARBA00022692"/>
    </source>
</evidence>
<feature type="compositionally biased region" description="Polar residues" evidence="5">
    <location>
        <begin position="1"/>
        <end position="21"/>
    </location>
</feature>